<dbReference type="InterPro" id="IPR042099">
    <property type="entry name" value="ANL_N_sf"/>
</dbReference>
<dbReference type="Pfam" id="PF13193">
    <property type="entry name" value="AMP-binding_C"/>
    <property type="match status" value="1"/>
</dbReference>
<organism evidence="4 5">
    <name type="scientific">Nesterenkonia halobia</name>
    <dbReference type="NCBI Taxonomy" id="37922"/>
    <lineage>
        <taxon>Bacteria</taxon>
        <taxon>Bacillati</taxon>
        <taxon>Actinomycetota</taxon>
        <taxon>Actinomycetes</taxon>
        <taxon>Micrococcales</taxon>
        <taxon>Micrococcaceae</taxon>
        <taxon>Nesterenkonia</taxon>
    </lineage>
</organism>
<comment type="caution">
    <text evidence="4">The sequence shown here is derived from an EMBL/GenBank/DDBJ whole genome shotgun (WGS) entry which is preliminary data.</text>
</comment>
<dbReference type="Proteomes" id="UP001501736">
    <property type="component" value="Unassembled WGS sequence"/>
</dbReference>
<protein>
    <submittedName>
        <fullName evidence="4">O-succinylbenzoate--CoA ligase</fullName>
    </submittedName>
</protein>
<dbReference type="InterPro" id="IPR050237">
    <property type="entry name" value="ATP-dep_AMP-bd_enzyme"/>
</dbReference>
<sequence>MSPTGPAERRTAQALDALDAALRGHAAPLEFRPADDDGAADWTPRPDVLDLPHPAAHADPGTADEGASVERPAVVVRTSGSTGTPKQTLLSAAALRASAEATAEALGGHGQWLLTLQPSYVAGLAVLSRSLVAGTTPVPLLTGTTDPERFAAAAEQLTAERRFVSLVPTQLSRLLDAGHDRTTAALRRFDRILLGGGASSDELLERAAAAGLRVVRTYGMSETCGGCVYDGRPLPGVGVSADADGRISLSGPMVALGYTDAALSAERFDVDPATGHRRFRTDDLGALSTLSPEDADSPADPAPSGATPSNVPRLTITGRLDDVITTGGVKISAEQVRAVLLEHPEVTDAFVGGVADRDWGQTVRAAVVLDAASRTEAVLETLRAAVRERLGPAAAPKSLQVLTALPLLATGKPDRRRLLDLLAVDRP</sequence>
<name>A0ABP6R651_9MICC</name>
<dbReference type="RefSeq" id="WP_344717250.1">
    <property type="nucleotide sequence ID" value="NZ_BAAAYG010000001.1"/>
</dbReference>
<evidence type="ECO:0000259" key="2">
    <source>
        <dbReference type="Pfam" id="PF00501"/>
    </source>
</evidence>
<accession>A0ABP6R651</accession>
<keyword evidence="4" id="KW-0436">Ligase</keyword>
<dbReference type="EMBL" id="BAAAYG010000001">
    <property type="protein sequence ID" value="GAA3278789.1"/>
    <property type="molecule type" value="Genomic_DNA"/>
</dbReference>
<evidence type="ECO:0000259" key="3">
    <source>
        <dbReference type="Pfam" id="PF13193"/>
    </source>
</evidence>
<gene>
    <name evidence="4" type="primary">menE</name>
    <name evidence="4" type="ORF">GCM10020260_01250</name>
</gene>
<feature type="compositionally biased region" description="Low complexity" evidence="1">
    <location>
        <begin position="298"/>
        <end position="309"/>
    </location>
</feature>
<keyword evidence="5" id="KW-1185">Reference proteome</keyword>
<dbReference type="InterPro" id="IPR045851">
    <property type="entry name" value="AMP-bd_C_sf"/>
</dbReference>
<dbReference type="Pfam" id="PF00501">
    <property type="entry name" value="AMP-binding"/>
    <property type="match status" value="1"/>
</dbReference>
<dbReference type="Gene3D" id="3.30.300.30">
    <property type="match status" value="1"/>
</dbReference>
<dbReference type="GO" id="GO:0016874">
    <property type="term" value="F:ligase activity"/>
    <property type="evidence" value="ECO:0007669"/>
    <property type="project" value="UniProtKB-KW"/>
</dbReference>
<evidence type="ECO:0000313" key="4">
    <source>
        <dbReference type="EMBL" id="GAA3278789.1"/>
    </source>
</evidence>
<feature type="domain" description="AMP-dependent synthetase/ligase" evidence="2">
    <location>
        <begin position="61"/>
        <end position="233"/>
    </location>
</feature>
<feature type="region of interest" description="Disordered" evidence="1">
    <location>
        <begin position="281"/>
        <end position="313"/>
    </location>
</feature>
<reference evidence="5" key="1">
    <citation type="journal article" date="2019" name="Int. J. Syst. Evol. Microbiol.">
        <title>The Global Catalogue of Microorganisms (GCM) 10K type strain sequencing project: providing services to taxonomists for standard genome sequencing and annotation.</title>
        <authorList>
            <consortium name="The Broad Institute Genomics Platform"/>
            <consortium name="The Broad Institute Genome Sequencing Center for Infectious Disease"/>
            <person name="Wu L."/>
            <person name="Ma J."/>
        </authorList>
    </citation>
    <scope>NUCLEOTIDE SEQUENCE [LARGE SCALE GENOMIC DNA]</scope>
    <source>
        <strain evidence="5">JCM 11483</strain>
    </source>
</reference>
<evidence type="ECO:0000256" key="1">
    <source>
        <dbReference type="SAM" id="MobiDB-lite"/>
    </source>
</evidence>
<dbReference type="PANTHER" id="PTHR43767:SF1">
    <property type="entry name" value="NONRIBOSOMAL PEPTIDE SYNTHASE PES1 (EUROFUNG)-RELATED"/>
    <property type="match status" value="1"/>
</dbReference>
<feature type="region of interest" description="Disordered" evidence="1">
    <location>
        <begin position="29"/>
        <end position="69"/>
    </location>
</feature>
<dbReference type="PANTHER" id="PTHR43767">
    <property type="entry name" value="LONG-CHAIN-FATTY-ACID--COA LIGASE"/>
    <property type="match status" value="1"/>
</dbReference>
<dbReference type="InterPro" id="IPR000873">
    <property type="entry name" value="AMP-dep_synth/lig_dom"/>
</dbReference>
<dbReference type="InterPro" id="IPR025110">
    <property type="entry name" value="AMP-bd_C"/>
</dbReference>
<feature type="domain" description="AMP-binding enzyme C-terminal" evidence="3">
    <location>
        <begin position="338"/>
        <end position="412"/>
    </location>
</feature>
<dbReference type="InterPro" id="IPR020845">
    <property type="entry name" value="AMP-binding_CS"/>
</dbReference>
<dbReference type="Gene3D" id="3.40.50.12780">
    <property type="entry name" value="N-terminal domain of ligase-like"/>
    <property type="match status" value="1"/>
</dbReference>
<evidence type="ECO:0000313" key="5">
    <source>
        <dbReference type="Proteomes" id="UP001501736"/>
    </source>
</evidence>
<proteinExistence type="predicted"/>
<dbReference type="PROSITE" id="PS00455">
    <property type="entry name" value="AMP_BINDING"/>
    <property type="match status" value="1"/>
</dbReference>
<dbReference type="SUPFAM" id="SSF56801">
    <property type="entry name" value="Acetyl-CoA synthetase-like"/>
    <property type="match status" value="1"/>
</dbReference>